<organism evidence="1 2">
    <name type="scientific">Caenorhabditis tropicalis</name>
    <dbReference type="NCBI Taxonomy" id="1561998"/>
    <lineage>
        <taxon>Eukaryota</taxon>
        <taxon>Metazoa</taxon>
        <taxon>Ecdysozoa</taxon>
        <taxon>Nematoda</taxon>
        <taxon>Chromadorea</taxon>
        <taxon>Rhabditida</taxon>
        <taxon>Rhabditina</taxon>
        <taxon>Rhabditomorpha</taxon>
        <taxon>Rhabditoidea</taxon>
        <taxon>Rhabditidae</taxon>
        <taxon>Peloderinae</taxon>
        <taxon>Caenorhabditis</taxon>
    </lineage>
</organism>
<dbReference type="WBParaSite" id="Csp11.Scaffold629.g13803.t1">
    <property type="protein sequence ID" value="Csp11.Scaffold629.g13803.t1"/>
    <property type="gene ID" value="Csp11.Scaffold629.g13803"/>
</dbReference>
<evidence type="ECO:0000313" key="1">
    <source>
        <dbReference type="Proteomes" id="UP000095282"/>
    </source>
</evidence>
<proteinExistence type="predicted"/>
<sequence length="85" mass="10047">MARDVRIHLAVCAFPECRCALRSPHLSLVYRPTTLFFSFHPRRFLSYSTLGHRKKKERKKGSEIEEGELGRKKERTRWYVANKPA</sequence>
<evidence type="ECO:0000313" key="2">
    <source>
        <dbReference type="WBParaSite" id="Csp11.Scaffold629.g13803.t1"/>
    </source>
</evidence>
<accession>A0A1I7U144</accession>
<dbReference type="Proteomes" id="UP000095282">
    <property type="component" value="Unplaced"/>
</dbReference>
<protein>
    <submittedName>
        <fullName evidence="2">Secreted protein</fullName>
    </submittedName>
</protein>
<name>A0A1I7U144_9PELO</name>
<dbReference type="AlphaFoldDB" id="A0A1I7U144"/>
<reference evidence="2" key="1">
    <citation type="submission" date="2016-11" db="UniProtKB">
        <authorList>
            <consortium name="WormBaseParasite"/>
        </authorList>
    </citation>
    <scope>IDENTIFICATION</scope>
</reference>
<keyword evidence="1" id="KW-1185">Reference proteome</keyword>